<dbReference type="InterPro" id="IPR023562">
    <property type="entry name" value="ClpP/TepA"/>
</dbReference>
<keyword evidence="1" id="KW-0378">Hydrolase</keyword>
<dbReference type="Proteomes" id="UP001623232">
    <property type="component" value="Chromosome"/>
</dbReference>
<evidence type="ECO:0000313" key="2">
    <source>
        <dbReference type="Proteomes" id="UP001623232"/>
    </source>
</evidence>
<dbReference type="Pfam" id="PF00574">
    <property type="entry name" value="CLP_protease"/>
    <property type="match status" value="1"/>
</dbReference>
<dbReference type="SUPFAM" id="SSF52096">
    <property type="entry name" value="ClpP/crotonase"/>
    <property type="match status" value="1"/>
</dbReference>
<reference evidence="1 2" key="1">
    <citation type="submission" date="2023-04" db="EMBL/GenBank/DDBJ databases">
        <title>Complete genome sequence of Alisedimentitalea scapharcae.</title>
        <authorList>
            <person name="Rong J.-C."/>
            <person name="Yi M.-L."/>
            <person name="Zhao Q."/>
        </authorList>
    </citation>
    <scope>NUCLEOTIDE SEQUENCE [LARGE SCALE GENOMIC DNA]</scope>
    <source>
        <strain evidence="1 2">KCTC 42119</strain>
    </source>
</reference>
<dbReference type="Gene3D" id="3.90.226.10">
    <property type="entry name" value="2-enoyl-CoA Hydratase, Chain A, domain 1"/>
    <property type="match status" value="1"/>
</dbReference>
<sequence>MHLFLTFFALLVGTLAGSLDTQARDVNNGKFMVAGHTLIYNSDLAVVGDNDEVANEDIDTLLTLLRANPDISVLELNSEGGSVYAGMEMARIVIDFGLDTIVSGECFSSCVTIFLGGSKRQMMLGSKIGFHQTAWPPAAIAEYYGEWRESEGWETPFDFAAWVYADTQTEVFEDLTYMIERGVDPEFAIRTKGIRNSDFWYPSRLELTNAGVLRD</sequence>
<proteinExistence type="predicted"/>
<dbReference type="GO" id="GO:0006508">
    <property type="term" value="P:proteolysis"/>
    <property type="evidence" value="ECO:0007669"/>
    <property type="project" value="UniProtKB-KW"/>
</dbReference>
<dbReference type="GO" id="GO:0008233">
    <property type="term" value="F:peptidase activity"/>
    <property type="evidence" value="ECO:0007669"/>
    <property type="project" value="UniProtKB-KW"/>
</dbReference>
<keyword evidence="1" id="KW-0645">Protease</keyword>
<accession>A0ABZ2XVF8</accession>
<dbReference type="RefSeq" id="WP_406648094.1">
    <property type="nucleotide sequence ID" value="NZ_CP123584.1"/>
</dbReference>
<gene>
    <name evidence="1" type="ORF">QEZ52_03785</name>
</gene>
<name>A0ABZ2XVF8_9RHOB</name>
<dbReference type="EMBL" id="CP123584">
    <property type="protein sequence ID" value="WZK89683.1"/>
    <property type="molecule type" value="Genomic_DNA"/>
</dbReference>
<organism evidence="1 2">
    <name type="scientific">Aliisedimentitalea scapharcae</name>
    <dbReference type="NCBI Taxonomy" id="1524259"/>
    <lineage>
        <taxon>Bacteria</taxon>
        <taxon>Pseudomonadati</taxon>
        <taxon>Pseudomonadota</taxon>
        <taxon>Alphaproteobacteria</taxon>
        <taxon>Rhodobacterales</taxon>
        <taxon>Roseobacteraceae</taxon>
        <taxon>Aliisedimentitalea</taxon>
    </lineage>
</organism>
<evidence type="ECO:0000313" key="1">
    <source>
        <dbReference type="EMBL" id="WZK89683.1"/>
    </source>
</evidence>
<keyword evidence="2" id="KW-1185">Reference proteome</keyword>
<dbReference type="InterPro" id="IPR029045">
    <property type="entry name" value="ClpP/crotonase-like_dom_sf"/>
</dbReference>
<protein>
    <submittedName>
        <fullName evidence="1">ATP-dependent Clp protease proteolytic subunit</fullName>
    </submittedName>
</protein>